<keyword evidence="4 8" id="KW-0694">RNA-binding</keyword>
<dbReference type="FunFam" id="3.40.50.1470:FF:000001">
    <property type="entry name" value="Peptidyl-tRNA hydrolase"/>
    <property type="match status" value="1"/>
</dbReference>
<protein>
    <recommendedName>
        <fullName evidence="7 8">Peptidyl-tRNA hydrolase</fullName>
        <shortName evidence="8">Pth</shortName>
        <ecNumber evidence="1 8">3.1.1.29</ecNumber>
    </recommendedName>
</protein>
<dbReference type="GO" id="GO:0000049">
    <property type="term" value="F:tRNA binding"/>
    <property type="evidence" value="ECO:0007669"/>
    <property type="project" value="UniProtKB-UniRule"/>
</dbReference>
<evidence type="ECO:0000256" key="6">
    <source>
        <dbReference type="ARBA" id="ARBA00048707"/>
    </source>
</evidence>
<evidence type="ECO:0000256" key="7">
    <source>
        <dbReference type="ARBA" id="ARBA00050038"/>
    </source>
</evidence>
<feature type="binding site" evidence="8">
    <location>
        <position position="25"/>
    </location>
    <ligand>
        <name>tRNA</name>
        <dbReference type="ChEBI" id="CHEBI:17843"/>
    </ligand>
</feature>
<dbReference type="GO" id="GO:0004045">
    <property type="term" value="F:peptidyl-tRNA hydrolase activity"/>
    <property type="evidence" value="ECO:0007669"/>
    <property type="project" value="UniProtKB-UniRule"/>
</dbReference>
<dbReference type="InterPro" id="IPR018171">
    <property type="entry name" value="Pept_tRNA_hydro_CS"/>
</dbReference>
<dbReference type="InterPro" id="IPR001328">
    <property type="entry name" value="Pept_tRNA_hydro"/>
</dbReference>
<keyword evidence="3 8" id="KW-0378">Hydrolase</keyword>
<feature type="binding site" evidence="8">
    <location>
        <position position="75"/>
    </location>
    <ligand>
        <name>tRNA</name>
        <dbReference type="ChEBI" id="CHEBI:17843"/>
    </ligand>
</feature>
<dbReference type="PANTHER" id="PTHR17224:SF1">
    <property type="entry name" value="PEPTIDYL-TRNA HYDROLASE"/>
    <property type="match status" value="1"/>
</dbReference>
<dbReference type="Gene3D" id="3.40.50.1470">
    <property type="entry name" value="Peptidyl-tRNA hydrolase"/>
    <property type="match status" value="1"/>
</dbReference>
<dbReference type="CDD" id="cd00462">
    <property type="entry name" value="PTH"/>
    <property type="match status" value="1"/>
</dbReference>
<comment type="function">
    <text evidence="8">Catalyzes the release of premature peptidyl moieties from peptidyl-tRNA molecules trapped in stalled 50S ribosomal subunits, and thus maintains levels of free tRNAs and 50S ribosomes.</text>
</comment>
<reference evidence="11" key="2">
    <citation type="submission" date="2014-06" db="EMBL/GenBank/DDBJ databases">
        <authorList>
            <person name="Liu D."/>
            <person name="Fei Y."/>
        </authorList>
    </citation>
    <scope>NUCLEOTIDE SEQUENCE</scope>
    <source>
        <strain evidence="11">DMDL9010</strain>
    </source>
</reference>
<sequence>MVCKVIGEDKIMKMIVGLGNIGRQYAQTRHNVGFMIVDELASKLNVTFQTSKFEAQVATAFQDGEKILLVKPATYMNDSGRAVGPLMSYYNVDPADLLVIHDDLDLPLGKVRLKQKGSAGGHNGIKSIISHVGDQHFKRVKVGIDHPQKMSVVDYVLGKFTPAEVAKFDDAKITALAAVEAWLANDDFAAVMNQYN</sequence>
<evidence type="ECO:0000256" key="10">
    <source>
        <dbReference type="RuleBase" id="RU004320"/>
    </source>
</evidence>
<comment type="similarity">
    <text evidence="5 8 10">Belongs to the PTH family.</text>
</comment>
<dbReference type="EMBL" id="KM017408">
    <property type="protein sequence ID" value="AIN36784.1"/>
    <property type="molecule type" value="Genomic_DNA"/>
</dbReference>
<dbReference type="EC" id="3.1.1.29" evidence="1 8"/>
<evidence type="ECO:0000256" key="4">
    <source>
        <dbReference type="ARBA" id="ARBA00022884"/>
    </source>
</evidence>
<dbReference type="PANTHER" id="PTHR17224">
    <property type="entry name" value="PEPTIDYL-TRNA HYDROLASE"/>
    <property type="match status" value="1"/>
</dbReference>
<dbReference type="AlphaFoldDB" id="A0A088MS91"/>
<name>A0A088MS91_LACPN</name>
<evidence type="ECO:0000256" key="9">
    <source>
        <dbReference type="RuleBase" id="RU000673"/>
    </source>
</evidence>
<dbReference type="GO" id="GO:0006515">
    <property type="term" value="P:protein quality control for misfolded or incompletely synthesized proteins"/>
    <property type="evidence" value="ECO:0007669"/>
    <property type="project" value="UniProtKB-UniRule"/>
</dbReference>
<evidence type="ECO:0000256" key="1">
    <source>
        <dbReference type="ARBA" id="ARBA00013260"/>
    </source>
</evidence>
<dbReference type="SUPFAM" id="SSF53178">
    <property type="entry name" value="Peptidyl-tRNA hydrolase-like"/>
    <property type="match status" value="1"/>
</dbReference>
<dbReference type="GO" id="GO:0072344">
    <property type="term" value="P:rescue of stalled ribosome"/>
    <property type="evidence" value="ECO:0007669"/>
    <property type="project" value="UniProtKB-UniRule"/>
</dbReference>
<dbReference type="GO" id="GO:0005737">
    <property type="term" value="C:cytoplasm"/>
    <property type="evidence" value="ECO:0007669"/>
    <property type="project" value="UniProtKB-SubCell"/>
</dbReference>
<gene>
    <name evidence="8 11" type="primary">pth</name>
</gene>
<feature type="site" description="Discriminates between blocked and unblocked aminoacyl-tRNA" evidence="8">
    <location>
        <position position="20"/>
    </location>
</feature>
<evidence type="ECO:0000313" key="11">
    <source>
        <dbReference type="EMBL" id="AIN36784.1"/>
    </source>
</evidence>
<feature type="site" description="Stabilizes the basic form of H active site to accept a proton" evidence="8">
    <location>
        <position position="102"/>
    </location>
</feature>
<feature type="binding site" evidence="8">
    <location>
        <position position="77"/>
    </location>
    <ligand>
        <name>tRNA</name>
        <dbReference type="ChEBI" id="CHEBI:17843"/>
    </ligand>
</feature>
<keyword evidence="8" id="KW-0963">Cytoplasm</keyword>
<dbReference type="PROSITE" id="PS01196">
    <property type="entry name" value="PEPT_TRNA_HYDROL_2"/>
    <property type="match status" value="1"/>
</dbReference>
<comment type="function">
    <text evidence="8">Hydrolyzes ribosome-free peptidyl-tRNAs (with 1 or more amino acids incorporated), which drop off the ribosome during protein synthesis, or as a result of ribosome stalling.</text>
</comment>
<feature type="active site" description="Proton acceptor" evidence="8">
    <location>
        <position position="30"/>
    </location>
</feature>
<evidence type="ECO:0000256" key="5">
    <source>
        <dbReference type="ARBA" id="ARBA00038063"/>
    </source>
</evidence>
<comment type="subunit">
    <text evidence="8">Monomer.</text>
</comment>
<proteinExistence type="inferred from homology"/>
<evidence type="ECO:0000256" key="2">
    <source>
        <dbReference type="ARBA" id="ARBA00022555"/>
    </source>
</evidence>
<feature type="binding site" evidence="8">
    <location>
        <position position="123"/>
    </location>
    <ligand>
        <name>tRNA</name>
        <dbReference type="ChEBI" id="CHEBI:17843"/>
    </ligand>
</feature>
<evidence type="ECO:0000256" key="8">
    <source>
        <dbReference type="HAMAP-Rule" id="MF_00083"/>
    </source>
</evidence>
<dbReference type="HAMAP" id="MF_00083">
    <property type="entry name" value="Pept_tRNA_hydro_bact"/>
    <property type="match status" value="1"/>
</dbReference>
<dbReference type="PROSITE" id="PS01195">
    <property type="entry name" value="PEPT_TRNA_HYDROL_1"/>
    <property type="match status" value="1"/>
</dbReference>
<comment type="subcellular location">
    <subcellularLocation>
        <location evidence="8">Cytoplasm</location>
    </subcellularLocation>
</comment>
<evidence type="ECO:0000256" key="3">
    <source>
        <dbReference type="ARBA" id="ARBA00022801"/>
    </source>
</evidence>
<comment type="catalytic activity">
    <reaction evidence="6 8 9">
        <text>an N-acyl-L-alpha-aminoacyl-tRNA + H2O = an N-acyl-L-amino acid + a tRNA + H(+)</text>
        <dbReference type="Rhea" id="RHEA:54448"/>
        <dbReference type="Rhea" id="RHEA-COMP:10123"/>
        <dbReference type="Rhea" id="RHEA-COMP:13883"/>
        <dbReference type="ChEBI" id="CHEBI:15377"/>
        <dbReference type="ChEBI" id="CHEBI:15378"/>
        <dbReference type="ChEBI" id="CHEBI:59874"/>
        <dbReference type="ChEBI" id="CHEBI:78442"/>
        <dbReference type="ChEBI" id="CHEBI:138191"/>
        <dbReference type="EC" id="3.1.1.29"/>
    </reaction>
</comment>
<accession>A0A088MS91</accession>
<reference evidence="11" key="1">
    <citation type="journal article" date="2014" name="PLoS ONE">
        <title>Molecular characterization of Lactobacillus plantarum DMDL 9010, a strain with efficient nitrite degradation capacity.</title>
        <authorList>
            <person name="Fei Y.T."/>
            <person name="Liu D.M."/>
            <person name="Luo T.H."/>
            <person name="Chen G."/>
            <person name="Wu H."/>
            <person name="Li L."/>
            <person name="Yu Y.G."/>
        </authorList>
    </citation>
    <scope>NUCLEOTIDE SEQUENCE</scope>
    <source>
        <strain evidence="11">DMDL9010</strain>
    </source>
</reference>
<keyword evidence="2 8" id="KW-0820">tRNA-binding</keyword>
<dbReference type="Pfam" id="PF01195">
    <property type="entry name" value="Pept_tRNA_hydro"/>
    <property type="match status" value="1"/>
</dbReference>
<dbReference type="NCBIfam" id="TIGR00447">
    <property type="entry name" value="pth"/>
    <property type="match status" value="1"/>
</dbReference>
<dbReference type="InterPro" id="IPR036416">
    <property type="entry name" value="Pept_tRNA_hydro_sf"/>
</dbReference>
<organism evidence="11">
    <name type="scientific">Lactiplantibacillus plantarum</name>
    <name type="common">Lactobacillus plantarum</name>
    <dbReference type="NCBI Taxonomy" id="1590"/>
    <lineage>
        <taxon>Bacteria</taxon>
        <taxon>Bacillati</taxon>
        <taxon>Bacillota</taxon>
        <taxon>Bacilli</taxon>
        <taxon>Lactobacillales</taxon>
        <taxon>Lactobacillaceae</taxon>
        <taxon>Lactiplantibacillus</taxon>
    </lineage>
</organism>